<comment type="caution">
    <text evidence="12">The sequence shown here is derived from an EMBL/GenBank/DDBJ whole genome shotgun (WGS) entry which is preliminary data.</text>
</comment>
<dbReference type="PANTHER" id="PTHR33446">
    <property type="entry name" value="PROTEIN TONB-RELATED"/>
    <property type="match status" value="1"/>
</dbReference>
<keyword evidence="9" id="KW-0472">Membrane</keyword>
<dbReference type="Gene3D" id="3.30.2420.10">
    <property type="entry name" value="TonB"/>
    <property type="match status" value="1"/>
</dbReference>
<dbReference type="Pfam" id="PF03544">
    <property type="entry name" value="TonB_C"/>
    <property type="match status" value="1"/>
</dbReference>
<keyword evidence="8" id="KW-1133">Transmembrane helix</keyword>
<proteinExistence type="inferred from homology"/>
<keyword evidence="5" id="KW-0997">Cell inner membrane</keyword>
<evidence type="ECO:0000256" key="3">
    <source>
        <dbReference type="ARBA" id="ARBA00022448"/>
    </source>
</evidence>
<evidence type="ECO:0000313" key="13">
    <source>
        <dbReference type="Proteomes" id="UP000706039"/>
    </source>
</evidence>
<reference evidence="12 13" key="1">
    <citation type="submission" date="2021-08" db="EMBL/GenBank/DDBJ databases">
        <authorList>
            <person name="Tuo L."/>
        </authorList>
    </citation>
    <scope>NUCLEOTIDE SEQUENCE [LARGE SCALE GENOMIC DNA]</scope>
    <source>
        <strain evidence="12 13">JCM 31229</strain>
    </source>
</reference>
<evidence type="ECO:0000313" key="12">
    <source>
        <dbReference type="EMBL" id="MBY8824970.1"/>
    </source>
</evidence>
<sequence length="376" mass="39755">MITLRPCIAVATLLASAQAPAVPPPPIVTDQGIAMQRKVLNWMPGEVRCGGQAVAVIAMPRPLVEFGLSPQGDTAQRSYRFRIDAAGRPLSIVQDKSAGWHVVADDLGPMLAATRFGAGAPRVDCVITFTAQASSIDDAAVRDLMAYSISPISGRLPPEGWKRIAPAGSTCMTAPRPAPLNRAFPDFDALPATPGAREWSMIGYDLDARGRPVHLRIVEGTGNRALDAASMKAVRGSRFTGGARAGCLYPYWRAAATLAAPQRPDPASLRPENGNCPGGHAWAVEPKLTYPAAWRRRAIEGWAAIAYDVAPWGGIGNVRVLASEPAAAFGQQALQIVQSARKAPSQSGASGCVEMIRFVMDRNDMPADGEAPGFGE</sequence>
<comment type="similarity">
    <text evidence="2">Belongs to the TonB family.</text>
</comment>
<dbReference type="InterPro" id="IPR051045">
    <property type="entry name" value="TonB-dependent_transducer"/>
</dbReference>
<protein>
    <submittedName>
        <fullName evidence="12">Energy transducer TonB</fullName>
    </submittedName>
</protein>
<keyword evidence="13" id="KW-1185">Reference proteome</keyword>
<keyword evidence="4" id="KW-1003">Cell membrane</keyword>
<dbReference type="EMBL" id="JAINVV010000011">
    <property type="protein sequence ID" value="MBY8824970.1"/>
    <property type="molecule type" value="Genomic_DNA"/>
</dbReference>
<evidence type="ECO:0000259" key="11">
    <source>
        <dbReference type="PROSITE" id="PS52015"/>
    </source>
</evidence>
<evidence type="ECO:0000256" key="2">
    <source>
        <dbReference type="ARBA" id="ARBA00006555"/>
    </source>
</evidence>
<accession>A0ABS7PWE7</accession>
<evidence type="ECO:0000256" key="4">
    <source>
        <dbReference type="ARBA" id="ARBA00022475"/>
    </source>
</evidence>
<gene>
    <name evidence="12" type="ORF">K7G82_21885</name>
</gene>
<dbReference type="PANTHER" id="PTHR33446:SF2">
    <property type="entry name" value="PROTEIN TONB"/>
    <property type="match status" value="1"/>
</dbReference>
<organism evidence="12 13">
    <name type="scientific">Sphingomonas colocasiae</name>
    <dbReference type="NCBI Taxonomy" id="1848973"/>
    <lineage>
        <taxon>Bacteria</taxon>
        <taxon>Pseudomonadati</taxon>
        <taxon>Pseudomonadota</taxon>
        <taxon>Alphaproteobacteria</taxon>
        <taxon>Sphingomonadales</taxon>
        <taxon>Sphingomonadaceae</taxon>
        <taxon>Sphingomonas</taxon>
    </lineage>
</organism>
<comment type="subcellular location">
    <subcellularLocation>
        <location evidence="1">Cell inner membrane</location>
        <topology evidence="1">Single-pass membrane protein</topology>
        <orientation evidence="1">Periplasmic side</orientation>
    </subcellularLocation>
</comment>
<feature type="signal peptide" evidence="10">
    <location>
        <begin position="1"/>
        <end position="21"/>
    </location>
</feature>
<dbReference type="SUPFAM" id="SSF74653">
    <property type="entry name" value="TolA/TonB C-terminal domain"/>
    <property type="match status" value="2"/>
</dbReference>
<keyword evidence="7" id="KW-0653">Protein transport</keyword>
<keyword evidence="3" id="KW-0813">Transport</keyword>
<evidence type="ECO:0000256" key="1">
    <source>
        <dbReference type="ARBA" id="ARBA00004383"/>
    </source>
</evidence>
<evidence type="ECO:0000256" key="7">
    <source>
        <dbReference type="ARBA" id="ARBA00022927"/>
    </source>
</evidence>
<dbReference type="InterPro" id="IPR006260">
    <property type="entry name" value="TonB/TolA_C"/>
</dbReference>
<dbReference type="InterPro" id="IPR037682">
    <property type="entry name" value="TonB_C"/>
</dbReference>
<dbReference type="PROSITE" id="PS52015">
    <property type="entry name" value="TONB_CTD"/>
    <property type="match status" value="1"/>
</dbReference>
<keyword evidence="10" id="KW-0732">Signal</keyword>
<evidence type="ECO:0000256" key="6">
    <source>
        <dbReference type="ARBA" id="ARBA00022692"/>
    </source>
</evidence>
<feature type="domain" description="TonB C-terminal" evidence="11">
    <location>
        <begin position="275"/>
        <end position="367"/>
    </location>
</feature>
<evidence type="ECO:0000256" key="10">
    <source>
        <dbReference type="SAM" id="SignalP"/>
    </source>
</evidence>
<evidence type="ECO:0000256" key="5">
    <source>
        <dbReference type="ARBA" id="ARBA00022519"/>
    </source>
</evidence>
<feature type="chain" id="PRO_5047331048" evidence="10">
    <location>
        <begin position="22"/>
        <end position="376"/>
    </location>
</feature>
<dbReference type="NCBIfam" id="TIGR01352">
    <property type="entry name" value="tonB_Cterm"/>
    <property type="match status" value="1"/>
</dbReference>
<evidence type="ECO:0000256" key="9">
    <source>
        <dbReference type="ARBA" id="ARBA00023136"/>
    </source>
</evidence>
<dbReference type="RefSeq" id="WP_222992079.1">
    <property type="nucleotide sequence ID" value="NZ_JAINVV010000011.1"/>
</dbReference>
<name>A0ABS7PWE7_9SPHN</name>
<keyword evidence="6" id="KW-0812">Transmembrane</keyword>
<dbReference type="Proteomes" id="UP000706039">
    <property type="component" value="Unassembled WGS sequence"/>
</dbReference>
<evidence type="ECO:0000256" key="8">
    <source>
        <dbReference type="ARBA" id="ARBA00022989"/>
    </source>
</evidence>